<name>A0AAW0ZCA4_9HYME</name>
<protein>
    <submittedName>
        <fullName evidence="1">Uncharacterized protein</fullName>
    </submittedName>
</protein>
<evidence type="ECO:0000313" key="2">
    <source>
        <dbReference type="Proteomes" id="UP001432146"/>
    </source>
</evidence>
<comment type="caution">
    <text evidence="1">The sequence shown here is derived from an EMBL/GenBank/DDBJ whole genome shotgun (WGS) entry which is preliminary data.</text>
</comment>
<organism evidence="1 2">
    <name type="scientific">Tetragonisca angustula</name>
    <dbReference type="NCBI Taxonomy" id="166442"/>
    <lineage>
        <taxon>Eukaryota</taxon>
        <taxon>Metazoa</taxon>
        <taxon>Ecdysozoa</taxon>
        <taxon>Arthropoda</taxon>
        <taxon>Hexapoda</taxon>
        <taxon>Insecta</taxon>
        <taxon>Pterygota</taxon>
        <taxon>Neoptera</taxon>
        <taxon>Endopterygota</taxon>
        <taxon>Hymenoptera</taxon>
        <taxon>Apocrita</taxon>
        <taxon>Aculeata</taxon>
        <taxon>Apoidea</taxon>
        <taxon>Anthophila</taxon>
        <taxon>Apidae</taxon>
        <taxon>Tetragonisca</taxon>
    </lineage>
</organism>
<gene>
    <name evidence="1" type="ORF">QLX08_010756</name>
</gene>
<keyword evidence="2" id="KW-1185">Reference proteome</keyword>
<dbReference type="AlphaFoldDB" id="A0AAW0ZCA4"/>
<reference evidence="1 2" key="1">
    <citation type="submission" date="2024-05" db="EMBL/GenBank/DDBJ databases">
        <title>The nuclear and mitochondrial genome assemblies of Tetragonisca angustula (Apidae: Meliponini), a tiny yet remarkable pollinator in the Neotropics.</title>
        <authorList>
            <person name="Ferrari R."/>
            <person name="Ricardo P.C."/>
            <person name="Dias F.C."/>
            <person name="Araujo N.S."/>
            <person name="Soares D.O."/>
            <person name="Zhou Q.-S."/>
            <person name="Zhu C.-D."/>
            <person name="Coutinho L."/>
            <person name="Airas M.C."/>
            <person name="Batista T.M."/>
        </authorList>
    </citation>
    <scope>NUCLEOTIDE SEQUENCE [LARGE SCALE GENOMIC DNA]</scope>
    <source>
        <strain evidence="1">ASF017062</strain>
        <tissue evidence="1">Abdomen</tissue>
    </source>
</reference>
<sequence>MLIRYNVQASIETAASSCITEVPLTMASRATMIYVARPVSVLVRSGGPLDQDRTLIATTNQRRGAPAGYPPALAAAAAATAAATATATVAGWLCRRFHGCQGLAWSPTPTVLHRCFSHLYDATPVARGEAGCHR</sequence>
<accession>A0AAW0ZCA4</accession>
<dbReference type="Proteomes" id="UP001432146">
    <property type="component" value="Unassembled WGS sequence"/>
</dbReference>
<dbReference type="EMBL" id="JAWNGG020000304">
    <property type="protein sequence ID" value="KAK9294717.1"/>
    <property type="molecule type" value="Genomic_DNA"/>
</dbReference>
<evidence type="ECO:0000313" key="1">
    <source>
        <dbReference type="EMBL" id="KAK9294717.1"/>
    </source>
</evidence>
<proteinExistence type="predicted"/>